<proteinExistence type="predicted"/>
<sequence length="110" mass="11853">MTTTIFPLSTMHCPSLRQGCGLIVEGLALGYQKRGPLKREADQILMAVWPANSASLTSKSELEVKLPYQAPRASTSARNPLRSAASMPLATKINKRVQVDDELAGTPSTN</sequence>
<feature type="region of interest" description="Disordered" evidence="1">
    <location>
        <begin position="70"/>
        <end position="110"/>
    </location>
</feature>
<dbReference type="Proteomes" id="UP000724874">
    <property type="component" value="Unassembled WGS sequence"/>
</dbReference>
<reference evidence="2" key="1">
    <citation type="submission" date="2020-11" db="EMBL/GenBank/DDBJ databases">
        <authorList>
            <consortium name="DOE Joint Genome Institute"/>
            <person name="Ahrendt S."/>
            <person name="Riley R."/>
            <person name="Andreopoulos W."/>
            <person name="LaButti K."/>
            <person name="Pangilinan J."/>
            <person name="Ruiz-duenas F.J."/>
            <person name="Barrasa J.M."/>
            <person name="Sanchez-Garcia M."/>
            <person name="Camarero S."/>
            <person name="Miyauchi S."/>
            <person name="Serrano A."/>
            <person name="Linde D."/>
            <person name="Babiker R."/>
            <person name="Drula E."/>
            <person name="Ayuso-Fernandez I."/>
            <person name="Pacheco R."/>
            <person name="Padilla G."/>
            <person name="Ferreira P."/>
            <person name="Barriuso J."/>
            <person name="Kellner H."/>
            <person name="Castanera R."/>
            <person name="Alfaro M."/>
            <person name="Ramirez L."/>
            <person name="Pisabarro A.G."/>
            <person name="Kuo A."/>
            <person name="Tritt A."/>
            <person name="Lipzen A."/>
            <person name="He G."/>
            <person name="Yan M."/>
            <person name="Ng V."/>
            <person name="Cullen D."/>
            <person name="Martin F."/>
            <person name="Rosso M.-N."/>
            <person name="Henrissat B."/>
            <person name="Hibbett D."/>
            <person name="Martinez A.T."/>
            <person name="Grigoriev I.V."/>
        </authorList>
    </citation>
    <scope>NUCLEOTIDE SEQUENCE</scope>
    <source>
        <strain evidence="2">AH 44721</strain>
    </source>
</reference>
<organism evidence="2 3">
    <name type="scientific">Gymnopilus junonius</name>
    <name type="common">Spectacular rustgill mushroom</name>
    <name type="synonym">Gymnopilus spectabilis subsp. junonius</name>
    <dbReference type="NCBI Taxonomy" id="109634"/>
    <lineage>
        <taxon>Eukaryota</taxon>
        <taxon>Fungi</taxon>
        <taxon>Dikarya</taxon>
        <taxon>Basidiomycota</taxon>
        <taxon>Agaricomycotina</taxon>
        <taxon>Agaricomycetes</taxon>
        <taxon>Agaricomycetidae</taxon>
        <taxon>Agaricales</taxon>
        <taxon>Agaricineae</taxon>
        <taxon>Hymenogastraceae</taxon>
        <taxon>Gymnopilus</taxon>
    </lineage>
</organism>
<evidence type="ECO:0000313" key="2">
    <source>
        <dbReference type="EMBL" id="KAF8871330.1"/>
    </source>
</evidence>
<dbReference type="EMBL" id="JADNYJ010000312">
    <property type="protein sequence ID" value="KAF8871330.1"/>
    <property type="molecule type" value="Genomic_DNA"/>
</dbReference>
<keyword evidence="3" id="KW-1185">Reference proteome</keyword>
<evidence type="ECO:0000256" key="1">
    <source>
        <dbReference type="SAM" id="MobiDB-lite"/>
    </source>
</evidence>
<dbReference type="AlphaFoldDB" id="A0A9P5TES4"/>
<protein>
    <submittedName>
        <fullName evidence="2">Uncharacterized protein</fullName>
    </submittedName>
</protein>
<comment type="caution">
    <text evidence="2">The sequence shown here is derived from an EMBL/GenBank/DDBJ whole genome shotgun (WGS) entry which is preliminary data.</text>
</comment>
<accession>A0A9P5TES4</accession>
<evidence type="ECO:0000313" key="3">
    <source>
        <dbReference type="Proteomes" id="UP000724874"/>
    </source>
</evidence>
<gene>
    <name evidence="2" type="ORF">CPB84DRAFT_1754066</name>
</gene>
<name>A0A9P5TES4_GYMJU</name>